<evidence type="ECO:0000313" key="2">
    <source>
        <dbReference type="Proteomes" id="UP000006565"/>
    </source>
</evidence>
<dbReference type="AlphaFoldDB" id="E1RFH2"/>
<dbReference type="HOGENOM" id="CLU_1943881_0_0_2"/>
<organism evidence="1 2">
    <name type="scientific">Methanolacinia petrolearia (strain DSM 11571 / OCM 486 / SEBR 4847)</name>
    <name type="common">Methanoplanus petrolearius</name>
    <dbReference type="NCBI Taxonomy" id="679926"/>
    <lineage>
        <taxon>Archaea</taxon>
        <taxon>Methanobacteriati</taxon>
        <taxon>Methanobacteriota</taxon>
        <taxon>Stenosarchaea group</taxon>
        <taxon>Methanomicrobia</taxon>
        <taxon>Methanomicrobiales</taxon>
        <taxon>Methanomicrobiaceae</taxon>
        <taxon>Methanolacinia</taxon>
    </lineage>
</organism>
<dbReference type="EMBL" id="CP002117">
    <property type="protein sequence ID" value="ADN36202.1"/>
    <property type="molecule type" value="Genomic_DNA"/>
</dbReference>
<evidence type="ECO:0000313" key="1">
    <source>
        <dbReference type="EMBL" id="ADN36202.1"/>
    </source>
</evidence>
<dbReference type="KEGG" id="mpi:Mpet_1443"/>
<proteinExistence type="predicted"/>
<dbReference type="STRING" id="679926.Mpet_1443"/>
<reference evidence="1 2" key="1">
    <citation type="journal article" date="2010" name="Stand. Genomic Sci.">
        <title>Complete genome sequence of Methanoplanus petrolearius type strain (SEBR 4847).</title>
        <authorList>
            <person name="Brambilla E."/>
            <person name="Djao O.D."/>
            <person name="Daligault H."/>
            <person name="Lapidus A."/>
            <person name="Lucas S."/>
            <person name="Hammon N."/>
            <person name="Nolan M."/>
            <person name="Tice H."/>
            <person name="Cheng J.F."/>
            <person name="Han C."/>
            <person name="Tapia R."/>
            <person name="Goodwin L."/>
            <person name="Pitluck S."/>
            <person name="Liolios K."/>
            <person name="Ivanova N."/>
            <person name="Mavromatis K."/>
            <person name="Mikhailova N."/>
            <person name="Pati A."/>
            <person name="Chen A."/>
            <person name="Palaniappan K."/>
            <person name="Land M."/>
            <person name="Hauser L."/>
            <person name="Chang Y.J."/>
            <person name="Jeffries C.D."/>
            <person name="Rohde M."/>
            <person name="Spring S."/>
            <person name="Sikorski J."/>
            <person name="Goker M."/>
            <person name="Woyke T."/>
            <person name="Bristow J."/>
            <person name="Eisen J.A."/>
            <person name="Markowitz V."/>
            <person name="Hugenholtz P."/>
            <person name="Kyrpides N.C."/>
            <person name="Klenk H.P."/>
        </authorList>
    </citation>
    <scope>NUCLEOTIDE SEQUENCE [LARGE SCALE GENOMIC DNA]</scope>
    <source>
        <strain evidence="2">DSM 11571 / OCM 486 / SEBR 4847</strain>
    </source>
</reference>
<protein>
    <submittedName>
        <fullName evidence="1">Uncharacterized protein</fullName>
    </submittedName>
</protein>
<sequence>MKMATKFDVDDISCSFNGTEVTGLKSFKPENYQKETTFISGMHGPTGHQHKYREPKATITVSPDSNIIEMADELAESKDTFSIVFQTPFKVYNCIDCVIDSIDDGEQNEEAQDVTITCVPLKIEVQKVR</sequence>
<accession>E1RFH2</accession>
<name>E1RFH2_METP4</name>
<gene>
    <name evidence="1" type="ordered locus">Mpet_1443</name>
</gene>
<dbReference type="Proteomes" id="UP000006565">
    <property type="component" value="Chromosome"/>
</dbReference>
<keyword evidence="2" id="KW-1185">Reference proteome</keyword>